<evidence type="ECO:0000313" key="15">
    <source>
        <dbReference type="EMBL" id="MBC3793365.1"/>
    </source>
</evidence>
<dbReference type="EC" id="3.5.2.6" evidence="6"/>
<evidence type="ECO:0000256" key="7">
    <source>
        <dbReference type="ARBA" id="ARBA00022723"/>
    </source>
</evidence>
<keyword evidence="7" id="KW-0479">Metal-binding</keyword>
<accession>A0ABR6W9X3</accession>
<dbReference type="InterPro" id="IPR050855">
    <property type="entry name" value="NDM-1-like"/>
</dbReference>
<evidence type="ECO:0000256" key="12">
    <source>
        <dbReference type="ARBA" id="ARBA00023251"/>
    </source>
</evidence>
<keyword evidence="8 13" id="KW-0732">Signal</keyword>
<keyword evidence="16" id="KW-1185">Reference proteome</keyword>
<dbReference type="Proteomes" id="UP000700732">
    <property type="component" value="Unassembled WGS sequence"/>
</dbReference>
<dbReference type="PROSITE" id="PS00744">
    <property type="entry name" value="BETA_LACTAMASE_B_2"/>
    <property type="match status" value="1"/>
</dbReference>
<gene>
    <name evidence="15" type="ORF">FH603_3883</name>
</gene>
<dbReference type="SUPFAM" id="SSF56281">
    <property type="entry name" value="Metallo-hydrolase/oxidoreductase"/>
    <property type="match status" value="1"/>
</dbReference>
<evidence type="ECO:0000256" key="2">
    <source>
        <dbReference type="ARBA" id="ARBA00001947"/>
    </source>
</evidence>
<evidence type="ECO:0000256" key="6">
    <source>
        <dbReference type="ARBA" id="ARBA00012865"/>
    </source>
</evidence>
<evidence type="ECO:0000256" key="13">
    <source>
        <dbReference type="SAM" id="SignalP"/>
    </source>
</evidence>
<comment type="catalytic activity">
    <reaction evidence="1">
        <text>a beta-lactam + H2O = a substituted beta-amino acid</text>
        <dbReference type="Rhea" id="RHEA:20401"/>
        <dbReference type="ChEBI" id="CHEBI:15377"/>
        <dbReference type="ChEBI" id="CHEBI:35627"/>
        <dbReference type="ChEBI" id="CHEBI:140347"/>
        <dbReference type="EC" id="3.5.2.6"/>
    </reaction>
</comment>
<dbReference type="Pfam" id="PF00753">
    <property type="entry name" value="Lactamase_B"/>
    <property type="match status" value="1"/>
</dbReference>
<dbReference type="PANTHER" id="PTHR42951">
    <property type="entry name" value="METALLO-BETA-LACTAMASE DOMAIN-CONTAINING"/>
    <property type="match status" value="1"/>
</dbReference>
<evidence type="ECO:0000256" key="11">
    <source>
        <dbReference type="ARBA" id="ARBA00022833"/>
    </source>
</evidence>
<evidence type="ECO:0000256" key="3">
    <source>
        <dbReference type="ARBA" id="ARBA00004418"/>
    </source>
</evidence>
<evidence type="ECO:0000256" key="5">
    <source>
        <dbReference type="ARBA" id="ARBA00011245"/>
    </source>
</evidence>
<keyword evidence="12" id="KW-0046">Antibiotic resistance</keyword>
<name>A0ABR6W9X3_9BACT</name>
<evidence type="ECO:0000256" key="9">
    <source>
        <dbReference type="ARBA" id="ARBA00022764"/>
    </source>
</evidence>
<proteinExistence type="inferred from homology"/>
<feature type="signal peptide" evidence="13">
    <location>
        <begin position="1"/>
        <end position="19"/>
    </location>
</feature>
<organism evidence="15 16">
    <name type="scientific">Spirosoma utsteinense</name>
    <dbReference type="NCBI Taxonomy" id="2585773"/>
    <lineage>
        <taxon>Bacteria</taxon>
        <taxon>Pseudomonadati</taxon>
        <taxon>Bacteroidota</taxon>
        <taxon>Cytophagia</taxon>
        <taxon>Cytophagales</taxon>
        <taxon>Cytophagaceae</taxon>
        <taxon>Spirosoma</taxon>
    </lineage>
</organism>
<dbReference type="RefSeq" id="WP_186739238.1">
    <property type="nucleotide sequence ID" value="NZ_VFIA01000026.1"/>
</dbReference>
<reference evidence="15 16" key="1">
    <citation type="submission" date="2019-06" db="EMBL/GenBank/DDBJ databases">
        <title>Spirosoma utsteinense sp. nov. isolated from Antarctic ice-free soils.</title>
        <authorList>
            <person name="Tahon G."/>
        </authorList>
    </citation>
    <scope>NUCLEOTIDE SEQUENCE [LARGE SCALE GENOMIC DNA]</scope>
    <source>
        <strain evidence="15 16">LMG 31447</strain>
    </source>
</reference>
<comment type="subcellular location">
    <subcellularLocation>
        <location evidence="3">Periplasm</location>
    </subcellularLocation>
</comment>
<evidence type="ECO:0000256" key="10">
    <source>
        <dbReference type="ARBA" id="ARBA00022801"/>
    </source>
</evidence>
<evidence type="ECO:0000313" key="16">
    <source>
        <dbReference type="Proteomes" id="UP000700732"/>
    </source>
</evidence>
<feature type="chain" id="PRO_5046580066" description="beta-lactamase" evidence="13">
    <location>
        <begin position="20"/>
        <end position="249"/>
    </location>
</feature>
<dbReference type="NCBIfam" id="NF012229">
    <property type="entry name" value="bla_class_B_core"/>
    <property type="match status" value="1"/>
</dbReference>
<keyword evidence="10" id="KW-0378">Hydrolase</keyword>
<keyword evidence="9" id="KW-0574">Periplasm</keyword>
<evidence type="ECO:0000256" key="8">
    <source>
        <dbReference type="ARBA" id="ARBA00022729"/>
    </source>
</evidence>
<dbReference type="InterPro" id="IPR058199">
    <property type="entry name" value="BlaB//VIM/IMP-1"/>
</dbReference>
<dbReference type="EMBL" id="VFIA01000026">
    <property type="protein sequence ID" value="MBC3793365.1"/>
    <property type="molecule type" value="Genomic_DNA"/>
</dbReference>
<dbReference type="InterPro" id="IPR001018">
    <property type="entry name" value="Beta-lactamase_class-B_CS"/>
</dbReference>
<comment type="cofactor">
    <cofactor evidence="2">
        <name>Zn(2+)</name>
        <dbReference type="ChEBI" id="CHEBI:29105"/>
    </cofactor>
</comment>
<dbReference type="PANTHER" id="PTHR42951:SF4">
    <property type="entry name" value="ACYL-COENZYME A THIOESTERASE MBLAC2"/>
    <property type="match status" value="1"/>
</dbReference>
<evidence type="ECO:0000256" key="1">
    <source>
        <dbReference type="ARBA" id="ARBA00001526"/>
    </source>
</evidence>
<dbReference type="SMART" id="SM00849">
    <property type="entry name" value="Lactamase_B"/>
    <property type="match status" value="1"/>
</dbReference>
<feature type="domain" description="Metallo-beta-lactamase" evidence="14">
    <location>
        <begin position="51"/>
        <end position="225"/>
    </location>
</feature>
<dbReference type="InterPro" id="IPR001279">
    <property type="entry name" value="Metallo-B-lactamas"/>
</dbReference>
<dbReference type="Gene3D" id="3.60.15.10">
    <property type="entry name" value="Ribonuclease Z/Hydroxyacylglutathione hydrolase-like"/>
    <property type="match status" value="1"/>
</dbReference>
<comment type="caution">
    <text evidence="15">The sequence shown here is derived from an EMBL/GenBank/DDBJ whole genome shotgun (WGS) entry which is preliminary data.</text>
</comment>
<evidence type="ECO:0000259" key="14">
    <source>
        <dbReference type="SMART" id="SM00849"/>
    </source>
</evidence>
<keyword evidence="11" id="KW-0862">Zinc</keyword>
<dbReference type="NCBIfam" id="NF033088">
    <property type="entry name" value="bla_subclass_B1"/>
    <property type="match status" value="1"/>
</dbReference>
<comment type="similarity">
    <text evidence="4">Belongs to the metallo-beta-lactamase superfamily. Class-B beta-lactamase family.</text>
</comment>
<comment type="subunit">
    <text evidence="5">Monomer.</text>
</comment>
<evidence type="ECO:0000256" key="4">
    <source>
        <dbReference type="ARBA" id="ARBA00005250"/>
    </source>
</evidence>
<sequence length="249" mass="26989">MRILLTILMGLLLASRMQAQTVPTPPISVTPISDRVFVHITYGMYGGKPYPSNGLIIDTKDGVVLVDTGWDSDTSTDNTRQVLQWVSTNLHKPVRLCIVTHAHDDRVAGISELRKAGVRVISTPATARKSVERGFQSPDAILPGDTTFSIGQESIRCFFPGEGHTSDNIVVWLPKHQVLFGGCLVKSVAVFGMGNLADANVNAWAGSIRKLMSQFGTARVVVPGHEDVSDAKALEHTLQLVTKYTAAKK</sequence>
<dbReference type="InterPro" id="IPR036866">
    <property type="entry name" value="RibonucZ/Hydroxyglut_hydro"/>
</dbReference>
<protein>
    <recommendedName>
        <fullName evidence="6">beta-lactamase</fullName>
        <ecNumber evidence="6">3.5.2.6</ecNumber>
    </recommendedName>
</protein>